<feature type="transmembrane region" description="Helical" evidence="1">
    <location>
        <begin position="395"/>
        <end position="413"/>
    </location>
</feature>
<comment type="caution">
    <text evidence="2">The sequence shown here is derived from an EMBL/GenBank/DDBJ whole genome shotgun (WGS) entry which is preliminary data.</text>
</comment>
<feature type="transmembrane region" description="Helical" evidence="1">
    <location>
        <begin position="365"/>
        <end position="383"/>
    </location>
</feature>
<proteinExistence type="predicted"/>
<reference evidence="2 3" key="1">
    <citation type="submission" date="2018-08" db="EMBL/GenBank/DDBJ databases">
        <authorList>
            <person name="Khan S.A."/>
            <person name="Jeon C.O."/>
            <person name="Chun B.H."/>
            <person name="Jeong S.E."/>
        </authorList>
    </citation>
    <scope>NUCLEOTIDE SEQUENCE [LARGE SCALE GENOMIC DNA]</scope>
    <source>
        <strain evidence="2 3">S-16</strain>
    </source>
</reference>
<dbReference type="EMBL" id="QUSW01000013">
    <property type="protein sequence ID" value="RQP21203.1"/>
    <property type="molecule type" value="Genomic_DNA"/>
</dbReference>
<name>A0A3N7HI74_9BURK</name>
<feature type="transmembrane region" description="Helical" evidence="1">
    <location>
        <begin position="139"/>
        <end position="162"/>
    </location>
</feature>
<gene>
    <name evidence="2" type="ORF">DZC73_29150</name>
</gene>
<feature type="transmembrane region" description="Helical" evidence="1">
    <location>
        <begin position="236"/>
        <end position="259"/>
    </location>
</feature>
<protein>
    <submittedName>
        <fullName evidence="2">DUF5009 domain-containing protein</fullName>
    </submittedName>
</protein>
<sequence length="422" mass="46357">MGGSSSSACARACERIQGGARVLMASLSINRLRAGRILAIDAFRGITFLVMIFVNELGGVGGISRWLKHMPADADAMSFPDVVFPAFLFIVGMSIPFAVQARLAKGDGPWGVQWHILYRAFALIVLGFFMVNAEEGFNAALMPLSIHAWSLLFYLAVFLVWGVLRFEHVVLMRAARLIGIALIVVLALLYRGGPDGHEWMTPQWWGILGLIGWAYFYSSEFYLLSRGRLVPVLASLVFCVGYYAAAHSGGLASSMAWFYSQEPHAAHSQIVLAGVACTLIFFDATRPDSNRRRFIEAFAFALVLAVAAFLLRPYFKISKIYATPSWCLYCAAICVVVFALLYWVVDIRGRDGWTRLIDPAASNPLVTYLLPFIVLSVMTLAGLDTPEVLHSGWPGILWAASYACLIVGLVALLSRRGVALKI</sequence>
<evidence type="ECO:0000313" key="3">
    <source>
        <dbReference type="Proteomes" id="UP000267464"/>
    </source>
</evidence>
<feature type="transmembrane region" description="Helical" evidence="1">
    <location>
        <begin position="83"/>
        <end position="104"/>
    </location>
</feature>
<evidence type="ECO:0000313" key="2">
    <source>
        <dbReference type="EMBL" id="RQP21203.1"/>
    </source>
</evidence>
<evidence type="ECO:0000256" key="1">
    <source>
        <dbReference type="SAM" id="Phobius"/>
    </source>
</evidence>
<dbReference type="PANTHER" id="PTHR31061:SF24">
    <property type="entry name" value="LD22376P"/>
    <property type="match status" value="1"/>
</dbReference>
<keyword evidence="1" id="KW-1133">Transmembrane helix</keyword>
<feature type="transmembrane region" description="Helical" evidence="1">
    <location>
        <begin position="321"/>
        <end position="345"/>
    </location>
</feature>
<keyword evidence="3" id="KW-1185">Reference proteome</keyword>
<feature type="transmembrane region" description="Helical" evidence="1">
    <location>
        <begin position="204"/>
        <end position="224"/>
    </location>
</feature>
<dbReference type="PANTHER" id="PTHR31061">
    <property type="entry name" value="LD22376P"/>
    <property type="match status" value="1"/>
</dbReference>
<reference evidence="2 3" key="2">
    <citation type="submission" date="2018-12" db="EMBL/GenBank/DDBJ databases">
        <title>Rhizobacter gummiphilus sp. nov., a rubber-degrading bacterium isolated from the soil of a botanical garden in Japan.</title>
        <authorList>
            <person name="Shunsuke S.S."/>
        </authorList>
    </citation>
    <scope>NUCLEOTIDE SEQUENCE [LARGE SCALE GENOMIC DNA]</scope>
    <source>
        <strain evidence="2 3">S-16</strain>
    </source>
</reference>
<keyword evidence="1" id="KW-0472">Membrane</keyword>
<feature type="transmembrane region" description="Helical" evidence="1">
    <location>
        <begin position="265"/>
        <end position="282"/>
    </location>
</feature>
<feature type="transmembrane region" description="Helical" evidence="1">
    <location>
        <begin position="42"/>
        <end position="63"/>
    </location>
</feature>
<feature type="transmembrane region" description="Helical" evidence="1">
    <location>
        <begin position="116"/>
        <end position="133"/>
    </location>
</feature>
<dbReference type="Proteomes" id="UP000267464">
    <property type="component" value="Unassembled WGS sequence"/>
</dbReference>
<feature type="transmembrane region" description="Helical" evidence="1">
    <location>
        <begin position="294"/>
        <end position="315"/>
    </location>
</feature>
<keyword evidence="1" id="KW-0812">Transmembrane</keyword>
<organism evidence="2 3">
    <name type="scientific">Piscinibacter terrae</name>
    <dbReference type="NCBI Taxonomy" id="2496871"/>
    <lineage>
        <taxon>Bacteria</taxon>
        <taxon>Pseudomonadati</taxon>
        <taxon>Pseudomonadota</taxon>
        <taxon>Betaproteobacteria</taxon>
        <taxon>Burkholderiales</taxon>
        <taxon>Sphaerotilaceae</taxon>
        <taxon>Piscinibacter</taxon>
    </lineage>
</organism>
<feature type="transmembrane region" description="Helical" evidence="1">
    <location>
        <begin position="174"/>
        <end position="192"/>
    </location>
</feature>
<dbReference type="AlphaFoldDB" id="A0A3N7HI74"/>
<accession>A0A3N7HI74</accession>